<evidence type="ECO:0000256" key="1">
    <source>
        <dbReference type="ARBA" id="ARBA00004141"/>
    </source>
</evidence>
<dbReference type="InterPro" id="IPR003280">
    <property type="entry name" value="2pore_dom_K_chnl"/>
</dbReference>
<dbReference type="RefSeq" id="WP_128693862.1">
    <property type="nucleotide sequence ID" value="NZ_LHQS01000002.1"/>
</dbReference>
<keyword evidence="4 8" id="KW-1133">Transmembrane helix</keyword>
<evidence type="ECO:0000256" key="7">
    <source>
        <dbReference type="ARBA" id="ARBA00023303"/>
    </source>
</evidence>
<organism evidence="10 11">
    <name type="scientific">Methanoculleus taiwanensis</name>
    <dbReference type="NCBI Taxonomy" id="1550565"/>
    <lineage>
        <taxon>Archaea</taxon>
        <taxon>Methanobacteriati</taxon>
        <taxon>Methanobacteriota</taxon>
        <taxon>Stenosarchaea group</taxon>
        <taxon>Methanomicrobia</taxon>
        <taxon>Methanomicrobiales</taxon>
        <taxon>Methanomicrobiaceae</taxon>
        <taxon>Methanoculleus</taxon>
    </lineage>
</organism>
<comment type="caution">
    <text evidence="10">The sequence shown here is derived from an EMBL/GenBank/DDBJ whole genome shotgun (WGS) entry which is preliminary data.</text>
</comment>
<keyword evidence="7" id="KW-0407">Ion channel</keyword>
<evidence type="ECO:0000256" key="8">
    <source>
        <dbReference type="SAM" id="Phobius"/>
    </source>
</evidence>
<dbReference type="Proteomes" id="UP000290932">
    <property type="component" value="Unassembled WGS sequence"/>
</dbReference>
<keyword evidence="11" id="KW-1185">Reference proteome</keyword>
<name>A0A498H1B8_9EURY</name>
<dbReference type="Gene3D" id="1.10.287.70">
    <property type="match status" value="1"/>
</dbReference>
<dbReference type="GO" id="GO:0005886">
    <property type="term" value="C:plasma membrane"/>
    <property type="evidence" value="ECO:0007669"/>
    <property type="project" value="TreeGrafter"/>
</dbReference>
<dbReference type="AlphaFoldDB" id="A0A498H1B8"/>
<feature type="transmembrane region" description="Helical" evidence="8">
    <location>
        <begin position="62"/>
        <end position="83"/>
    </location>
</feature>
<dbReference type="EMBL" id="LHQS01000002">
    <property type="protein sequence ID" value="RXE56125.1"/>
    <property type="molecule type" value="Genomic_DNA"/>
</dbReference>
<dbReference type="SUPFAM" id="SSF81324">
    <property type="entry name" value="Voltage-gated potassium channels"/>
    <property type="match status" value="1"/>
</dbReference>
<reference evidence="10 11" key="1">
    <citation type="journal article" date="2015" name="Int. J. Syst. Evol. Microbiol.">
        <title>Methanoculleus taiwanensis sp. nov., a methanogen isolated from deep marine sediment at the deformation front area near Taiwan.</title>
        <authorList>
            <person name="Weng C.Y."/>
            <person name="Chen S.C."/>
            <person name="Lai M.C."/>
            <person name="Wu S.Y."/>
            <person name="Lin S."/>
            <person name="Yang T.F."/>
            <person name="Chen P.C."/>
        </authorList>
    </citation>
    <scope>NUCLEOTIDE SEQUENCE [LARGE SCALE GENOMIC DNA]</scope>
    <source>
        <strain evidence="10 11">CYW4</strain>
    </source>
</reference>
<dbReference type="Pfam" id="PF07885">
    <property type="entry name" value="Ion_trans_2"/>
    <property type="match status" value="1"/>
</dbReference>
<evidence type="ECO:0000256" key="3">
    <source>
        <dbReference type="ARBA" id="ARBA00022692"/>
    </source>
</evidence>
<keyword evidence="3 8" id="KW-0812">Transmembrane</keyword>
<dbReference type="PANTHER" id="PTHR11003:SF291">
    <property type="entry name" value="IP11374P"/>
    <property type="match status" value="1"/>
</dbReference>
<keyword evidence="5" id="KW-0406">Ion transport</keyword>
<protein>
    <submittedName>
        <fullName evidence="10">Ion transporter</fullName>
    </submittedName>
</protein>
<evidence type="ECO:0000256" key="6">
    <source>
        <dbReference type="ARBA" id="ARBA00023136"/>
    </source>
</evidence>
<feature type="domain" description="Potassium channel" evidence="9">
    <location>
        <begin position="15"/>
        <end position="86"/>
    </location>
</feature>
<dbReference type="PANTHER" id="PTHR11003">
    <property type="entry name" value="POTASSIUM CHANNEL, SUBFAMILY K"/>
    <property type="match status" value="1"/>
</dbReference>
<gene>
    <name evidence="10" type="ORF">ABH15_08110</name>
</gene>
<feature type="transmembrane region" description="Helical" evidence="8">
    <location>
        <begin position="31"/>
        <end position="50"/>
    </location>
</feature>
<evidence type="ECO:0000313" key="11">
    <source>
        <dbReference type="Proteomes" id="UP000290932"/>
    </source>
</evidence>
<dbReference type="InterPro" id="IPR013099">
    <property type="entry name" value="K_chnl_dom"/>
</dbReference>
<proteinExistence type="predicted"/>
<sequence>MVSATSRITISFALLALIVTAGVLGVMVTEGLSWIDAVYFVVVTIATVGYGDIAPATGAGRLVAVLLIVAGVGTFVSVFATVVESLVSQNERQARIRKINMILGIFYSEAGTEILTAFARLDPDAEDIREQLAVRGDSDTEDFRRIRQCLAGHRYAVDGSAADLAGLAQLLEGKKEFLLRLMENPAIFEHDAFTDLLHAVFHLREELMLRDDLATLPEADRAHLTGDISRAYRLLALEWLGYLRHLQTTYPYLFSLAVRRNPFDDRASPTVR</sequence>
<keyword evidence="6 8" id="KW-0472">Membrane</keyword>
<comment type="subcellular location">
    <subcellularLocation>
        <location evidence="1">Membrane</location>
        <topology evidence="1">Multi-pass membrane protein</topology>
    </subcellularLocation>
</comment>
<evidence type="ECO:0000259" key="9">
    <source>
        <dbReference type="Pfam" id="PF07885"/>
    </source>
</evidence>
<dbReference type="GO" id="GO:0015271">
    <property type="term" value="F:outward rectifier potassium channel activity"/>
    <property type="evidence" value="ECO:0007669"/>
    <property type="project" value="TreeGrafter"/>
</dbReference>
<accession>A0A498H1B8</accession>
<dbReference type="GO" id="GO:0022841">
    <property type="term" value="F:potassium ion leak channel activity"/>
    <property type="evidence" value="ECO:0007669"/>
    <property type="project" value="TreeGrafter"/>
</dbReference>
<evidence type="ECO:0000256" key="2">
    <source>
        <dbReference type="ARBA" id="ARBA00022448"/>
    </source>
</evidence>
<keyword evidence="2" id="KW-0813">Transport</keyword>
<evidence type="ECO:0000256" key="4">
    <source>
        <dbReference type="ARBA" id="ARBA00022989"/>
    </source>
</evidence>
<dbReference type="GO" id="GO:0030322">
    <property type="term" value="P:stabilization of membrane potential"/>
    <property type="evidence" value="ECO:0007669"/>
    <property type="project" value="TreeGrafter"/>
</dbReference>
<dbReference type="OrthoDB" id="56871at2157"/>
<evidence type="ECO:0000313" key="10">
    <source>
        <dbReference type="EMBL" id="RXE56125.1"/>
    </source>
</evidence>
<evidence type="ECO:0000256" key="5">
    <source>
        <dbReference type="ARBA" id="ARBA00023065"/>
    </source>
</evidence>